<evidence type="ECO:0000313" key="3">
    <source>
        <dbReference type="Proteomes" id="UP000287033"/>
    </source>
</evidence>
<dbReference type="EMBL" id="BEZZ01065183">
    <property type="protein sequence ID" value="GCC41582.1"/>
    <property type="molecule type" value="Genomic_DNA"/>
</dbReference>
<comment type="caution">
    <text evidence="2">The sequence shown here is derived from an EMBL/GenBank/DDBJ whole genome shotgun (WGS) entry which is preliminary data.</text>
</comment>
<feature type="region of interest" description="Disordered" evidence="1">
    <location>
        <begin position="59"/>
        <end position="107"/>
    </location>
</feature>
<feature type="compositionally biased region" description="Basic and acidic residues" evidence="1">
    <location>
        <begin position="63"/>
        <end position="73"/>
    </location>
</feature>
<gene>
    <name evidence="2" type="ORF">chiPu_0025769</name>
</gene>
<sequence>MVVSAQGSQGTVWRSCDGVLTRAGREPSRELVTRADVAAGWPTDHRGCYADEWDGSIGGCRSSHAEDPSDHDLHRPRRARLYHDQDGGRRPRFHAASDGQGGILPHH</sequence>
<proteinExistence type="predicted"/>
<evidence type="ECO:0000313" key="2">
    <source>
        <dbReference type="EMBL" id="GCC41582.1"/>
    </source>
</evidence>
<dbReference type="Proteomes" id="UP000287033">
    <property type="component" value="Unassembled WGS sequence"/>
</dbReference>
<organism evidence="2 3">
    <name type="scientific">Chiloscyllium punctatum</name>
    <name type="common">Brownbanded bambooshark</name>
    <name type="synonym">Hemiscyllium punctatum</name>
    <dbReference type="NCBI Taxonomy" id="137246"/>
    <lineage>
        <taxon>Eukaryota</taxon>
        <taxon>Metazoa</taxon>
        <taxon>Chordata</taxon>
        <taxon>Craniata</taxon>
        <taxon>Vertebrata</taxon>
        <taxon>Chondrichthyes</taxon>
        <taxon>Elasmobranchii</taxon>
        <taxon>Galeomorphii</taxon>
        <taxon>Galeoidea</taxon>
        <taxon>Orectolobiformes</taxon>
        <taxon>Hemiscylliidae</taxon>
        <taxon>Chiloscyllium</taxon>
    </lineage>
</organism>
<evidence type="ECO:0000256" key="1">
    <source>
        <dbReference type="SAM" id="MobiDB-lite"/>
    </source>
</evidence>
<feature type="non-terminal residue" evidence="2">
    <location>
        <position position="107"/>
    </location>
</feature>
<accession>A0A401TG12</accession>
<keyword evidence="3" id="KW-1185">Reference proteome</keyword>
<dbReference type="AlphaFoldDB" id="A0A401TG12"/>
<reference evidence="2 3" key="1">
    <citation type="journal article" date="2018" name="Nat. Ecol. Evol.">
        <title>Shark genomes provide insights into elasmobranch evolution and the origin of vertebrates.</title>
        <authorList>
            <person name="Hara Y"/>
            <person name="Yamaguchi K"/>
            <person name="Onimaru K"/>
            <person name="Kadota M"/>
            <person name="Koyanagi M"/>
            <person name="Keeley SD"/>
            <person name="Tatsumi K"/>
            <person name="Tanaka K"/>
            <person name="Motone F"/>
            <person name="Kageyama Y"/>
            <person name="Nozu R"/>
            <person name="Adachi N"/>
            <person name="Nishimura O"/>
            <person name="Nakagawa R"/>
            <person name="Tanegashima C"/>
            <person name="Kiyatake I"/>
            <person name="Matsumoto R"/>
            <person name="Murakumo K"/>
            <person name="Nishida K"/>
            <person name="Terakita A"/>
            <person name="Kuratani S"/>
            <person name="Sato K"/>
            <person name="Hyodo S Kuraku.S."/>
        </authorList>
    </citation>
    <scope>NUCLEOTIDE SEQUENCE [LARGE SCALE GENOMIC DNA]</scope>
</reference>
<name>A0A401TG12_CHIPU</name>
<protein>
    <submittedName>
        <fullName evidence="2">Uncharacterized protein</fullName>
    </submittedName>
</protein>